<keyword evidence="1" id="KW-0808">Transferase</keyword>
<dbReference type="EMBL" id="CABVLZ010000010">
    <property type="protein sequence ID" value="VVU95764.1"/>
    <property type="molecule type" value="Genomic_DNA"/>
</dbReference>
<dbReference type="InterPro" id="IPR006551">
    <property type="entry name" value="Polynucleotide_phosphatase"/>
</dbReference>
<dbReference type="Gene3D" id="3.40.50.300">
    <property type="entry name" value="P-loop containing nucleotide triphosphate hydrolases"/>
    <property type="match status" value="1"/>
</dbReference>
<dbReference type="PANTHER" id="PTHR12083:SF9">
    <property type="entry name" value="BIFUNCTIONAL POLYNUCLEOTIDE PHOSPHATASE_KINASE"/>
    <property type="match status" value="1"/>
</dbReference>
<dbReference type="NCBIfam" id="TIGR01662">
    <property type="entry name" value="HAD-SF-IIIA"/>
    <property type="match status" value="1"/>
</dbReference>
<dbReference type="AlphaFoldDB" id="A0A5E8CLE8"/>
<proteinExistence type="predicted"/>
<accession>A0A5E8CLE8</accession>
<dbReference type="Pfam" id="PF08645">
    <property type="entry name" value="PNK3P"/>
    <property type="match status" value="1"/>
</dbReference>
<dbReference type="GO" id="GO:0003690">
    <property type="term" value="F:double-stranded DNA binding"/>
    <property type="evidence" value="ECO:0007669"/>
    <property type="project" value="TreeGrafter"/>
</dbReference>
<dbReference type="PANTHER" id="PTHR12083">
    <property type="entry name" value="BIFUNCTIONAL POLYNUCLEOTIDE PHOSPHATASE/KINASE"/>
    <property type="match status" value="1"/>
</dbReference>
<dbReference type="SUPFAM" id="SSF52540">
    <property type="entry name" value="P-loop containing nucleoside triphosphate hydrolases"/>
    <property type="match status" value="1"/>
</dbReference>
<name>A0A5E8CLE8_9ZZZZ</name>
<dbReference type="InterPro" id="IPR036412">
    <property type="entry name" value="HAD-like_sf"/>
</dbReference>
<dbReference type="NCBIfam" id="TIGR01664">
    <property type="entry name" value="DNA-3'-Pase"/>
    <property type="match status" value="1"/>
</dbReference>
<dbReference type="SUPFAM" id="SSF56784">
    <property type="entry name" value="HAD-like"/>
    <property type="match status" value="1"/>
</dbReference>
<dbReference type="InterPro" id="IPR027417">
    <property type="entry name" value="P-loop_NTPase"/>
</dbReference>
<dbReference type="InterPro" id="IPR023214">
    <property type="entry name" value="HAD_sf"/>
</dbReference>
<evidence type="ECO:0000313" key="1">
    <source>
        <dbReference type="EMBL" id="VVU95764.1"/>
    </source>
</evidence>
<organism evidence="1">
    <name type="scientific">seawater metagenome</name>
    <dbReference type="NCBI Taxonomy" id="1561972"/>
    <lineage>
        <taxon>unclassified sequences</taxon>
        <taxon>metagenomes</taxon>
        <taxon>ecological metagenomes</taxon>
    </lineage>
</organism>
<gene>
    <name evidence="1" type="ORF">CPAV1605_1520</name>
</gene>
<dbReference type="GO" id="GO:0006281">
    <property type="term" value="P:DNA repair"/>
    <property type="evidence" value="ECO:0007669"/>
    <property type="project" value="TreeGrafter"/>
</dbReference>
<dbReference type="InterPro" id="IPR006549">
    <property type="entry name" value="HAD-SF_hydro_IIIA"/>
</dbReference>
<dbReference type="GO" id="GO:0046404">
    <property type="term" value="F:ATP-dependent polydeoxyribonucleotide 5'-hydroxyl-kinase activity"/>
    <property type="evidence" value="ECO:0007669"/>
    <property type="project" value="TreeGrafter"/>
</dbReference>
<reference evidence="1" key="1">
    <citation type="submission" date="2019-09" db="EMBL/GenBank/DDBJ databases">
        <authorList>
            <person name="Needham M D."/>
        </authorList>
    </citation>
    <scope>NUCLEOTIDE SEQUENCE</scope>
</reference>
<dbReference type="InterPro" id="IPR013954">
    <property type="entry name" value="PNK3P"/>
</dbReference>
<sequence>MDSVIFINNTNLKKNEYIKIAGFDFDFTLVKTKSNAKFPKNENDWIVWDKSILPELKKLVSEGYQLVIFSNQNGVSGGQTTLEKVKARFQQFMDFTNLNWICMASIKKDKYRKPGIGMFEYLETQYSINKGDSFYVGDAAGRKKQGKIKADFSCSDRKFAFNLGIKFLTPEEFFLKQAINNKFMIQGFNPFNYNFETNKFNLEPKKKKQMIIMVGCPCSGKSTFCKTYYPDYEYINQDKLKTKGKVFKALEKNLEDENSVIIDSTNPDKKIRADYIKLAKEHNYFVITYIITMEKEMAIHMNWFRTKTSDREFIPLLVFHIFFKKLEIPEIEEGINKIRILQPRLNFEYEEKQIFLQLT</sequence>
<keyword evidence="1" id="KW-0418">Kinase</keyword>
<protein>
    <submittedName>
        <fullName evidence="1">Polynucleotide kinase 3 phosphatase</fullName>
    </submittedName>
</protein>
<dbReference type="Gene3D" id="3.40.50.1000">
    <property type="entry name" value="HAD superfamily/HAD-like"/>
    <property type="match status" value="1"/>
</dbReference>
<dbReference type="GO" id="GO:0046403">
    <property type="term" value="F:polynucleotide 3'-phosphatase activity"/>
    <property type="evidence" value="ECO:0007669"/>
    <property type="project" value="TreeGrafter"/>
</dbReference>